<comment type="caution">
    <text evidence="2">The sequence shown here is derived from an EMBL/GenBank/DDBJ whole genome shotgun (WGS) entry which is preliminary data.</text>
</comment>
<feature type="signal peptide" evidence="1">
    <location>
        <begin position="1"/>
        <end position="18"/>
    </location>
</feature>
<gene>
    <name evidence="2" type="ORF">GCM10022295_04050</name>
</gene>
<organism evidence="2 3">
    <name type="scientific">Streptomyces osmaniensis</name>
    <dbReference type="NCBI Taxonomy" id="593134"/>
    <lineage>
        <taxon>Bacteria</taxon>
        <taxon>Bacillati</taxon>
        <taxon>Actinomycetota</taxon>
        <taxon>Actinomycetes</taxon>
        <taxon>Kitasatosporales</taxon>
        <taxon>Streptomycetaceae</taxon>
        <taxon>Streptomyces</taxon>
    </lineage>
</organism>
<accession>A0ABP6V1L6</accession>
<evidence type="ECO:0000313" key="3">
    <source>
        <dbReference type="Proteomes" id="UP001500707"/>
    </source>
</evidence>
<feature type="chain" id="PRO_5047161580" description="Secreted protein" evidence="1">
    <location>
        <begin position="19"/>
        <end position="132"/>
    </location>
</feature>
<reference evidence="3" key="1">
    <citation type="journal article" date="2019" name="Int. J. Syst. Evol. Microbiol.">
        <title>The Global Catalogue of Microorganisms (GCM) 10K type strain sequencing project: providing services to taxonomists for standard genome sequencing and annotation.</title>
        <authorList>
            <consortium name="The Broad Institute Genomics Platform"/>
            <consortium name="The Broad Institute Genome Sequencing Center for Infectious Disease"/>
            <person name="Wu L."/>
            <person name="Ma J."/>
        </authorList>
    </citation>
    <scope>NUCLEOTIDE SEQUENCE [LARGE SCALE GENOMIC DNA]</scope>
    <source>
        <strain evidence="3">JCM 17656</strain>
    </source>
</reference>
<evidence type="ECO:0008006" key="4">
    <source>
        <dbReference type="Google" id="ProtNLM"/>
    </source>
</evidence>
<keyword evidence="1" id="KW-0732">Signal</keyword>
<dbReference type="EMBL" id="BAABCE010000001">
    <property type="protein sequence ID" value="GAA3525224.1"/>
    <property type="molecule type" value="Genomic_DNA"/>
</dbReference>
<dbReference type="Proteomes" id="UP001500707">
    <property type="component" value="Unassembled WGS sequence"/>
</dbReference>
<evidence type="ECO:0000313" key="2">
    <source>
        <dbReference type="EMBL" id="GAA3525224.1"/>
    </source>
</evidence>
<evidence type="ECO:0000256" key="1">
    <source>
        <dbReference type="SAM" id="SignalP"/>
    </source>
</evidence>
<proteinExistence type="predicted"/>
<sequence length="132" mass="13850">MAAASAALVMAVANSAAAADHTMHTGDAWGNVPGVDWSGTGFFNEYGDVVTIKDNDADGSGVIMYVYIGSPASGTKIYSFHVGGEGNTATRKASMGGVYNLPENKNIGFKFCRYSDTQPGGECKDYTFLNDN</sequence>
<protein>
    <recommendedName>
        <fullName evidence="4">Secreted protein</fullName>
    </recommendedName>
</protein>
<keyword evidence="3" id="KW-1185">Reference proteome</keyword>
<name>A0ABP6V1L6_9ACTN</name>